<protein>
    <submittedName>
        <fullName evidence="2">Uncharacterized protein</fullName>
    </submittedName>
</protein>
<evidence type="ECO:0000313" key="3">
    <source>
        <dbReference type="Proteomes" id="UP001498398"/>
    </source>
</evidence>
<gene>
    <name evidence="2" type="ORF">VKT23_003663</name>
</gene>
<sequence length="88" mass="9865">MIRAYRLNNRPHPREKDAEVTSVKMSRINFAPRSEIEEELPDSNNTINITNSESSTAFKPDSLLGSHPDLVAVRNEVSISHEHIAIAV</sequence>
<dbReference type="EMBL" id="JBANRG010000003">
    <property type="protein sequence ID" value="KAK7469172.1"/>
    <property type="molecule type" value="Genomic_DNA"/>
</dbReference>
<accession>A0ABR1K4B7</accession>
<name>A0ABR1K4B7_9AGAR</name>
<reference evidence="2 3" key="1">
    <citation type="submission" date="2024-01" db="EMBL/GenBank/DDBJ databases">
        <title>A draft genome for the cacao thread blight pathogen Marasmiellus scandens.</title>
        <authorList>
            <person name="Baruah I.K."/>
            <person name="Leung J."/>
            <person name="Bukari Y."/>
            <person name="Amoako-Attah I."/>
            <person name="Meinhardt L.W."/>
            <person name="Bailey B.A."/>
            <person name="Cohen S.P."/>
        </authorList>
    </citation>
    <scope>NUCLEOTIDE SEQUENCE [LARGE SCALE GENOMIC DNA]</scope>
    <source>
        <strain evidence="2 3">GH-19</strain>
    </source>
</reference>
<evidence type="ECO:0000313" key="2">
    <source>
        <dbReference type="EMBL" id="KAK7469172.1"/>
    </source>
</evidence>
<proteinExistence type="predicted"/>
<keyword evidence="3" id="KW-1185">Reference proteome</keyword>
<comment type="caution">
    <text evidence="2">The sequence shown here is derived from an EMBL/GenBank/DDBJ whole genome shotgun (WGS) entry which is preliminary data.</text>
</comment>
<dbReference type="Proteomes" id="UP001498398">
    <property type="component" value="Unassembled WGS sequence"/>
</dbReference>
<evidence type="ECO:0000256" key="1">
    <source>
        <dbReference type="SAM" id="MobiDB-lite"/>
    </source>
</evidence>
<feature type="region of interest" description="Disordered" evidence="1">
    <location>
        <begin position="1"/>
        <end position="21"/>
    </location>
</feature>
<organism evidence="2 3">
    <name type="scientific">Marasmiellus scandens</name>
    <dbReference type="NCBI Taxonomy" id="2682957"/>
    <lineage>
        <taxon>Eukaryota</taxon>
        <taxon>Fungi</taxon>
        <taxon>Dikarya</taxon>
        <taxon>Basidiomycota</taxon>
        <taxon>Agaricomycotina</taxon>
        <taxon>Agaricomycetes</taxon>
        <taxon>Agaricomycetidae</taxon>
        <taxon>Agaricales</taxon>
        <taxon>Marasmiineae</taxon>
        <taxon>Omphalotaceae</taxon>
        <taxon>Marasmiellus</taxon>
    </lineage>
</organism>